<dbReference type="InterPro" id="IPR002885">
    <property type="entry name" value="PPR_rpt"/>
</dbReference>
<organism evidence="4 5">
    <name type="scientific">Malus domestica</name>
    <name type="common">Apple</name>
    <name type="synonym">Pyrus malus</name>
    <dbReference type="NCBI Taxonomy" id="3750"/>
    <lineage>
        <taxon>Eukaryota</taxon>
        <taxon>Viridiplantae</taxon>
        <taxon>Streptophyta</taxon>
        <taxon>Embryophyta</taxon>
        <taxon>Tracheophyta</taxon>
        <taxon>Spermatophyta</taxon>
        <taxon>Magnoliopsida</taxon>
        <taxon>eudicotyledons</taxon>
        <taxon>Gunneridae</taxon>
        <taxon>Pentapetalae</taxon>
        <taxon>rosids</taxon>
        <taxon>fabids</taxon>
        <taxon>Rosales</taxon>
        <taxon>Rosaceae</taxon>
        <taxon>Amygdaloideae</taxon>
        <taxon>Maleae</taxon>
        <taxon>Malus</taxon>
    </lineage>
</organism>
<dbReference type="InterPro" id="IPR011990">
    <property type="entry name" value="TPR-like_helical_dom_sf"/>
</dbReference>
<comment type="caution">
    <text evidence="4">The sequence shown here is derived from an EMBL/GenBank/DDBJ whole genome shotgun (WGS) entry which is preliminary data.</text>
</comment>
<sequence length="742" mass="84147">MEKLLMKMEADPTVIVDWHAYAVAADAFLKAGELEKTSALLRKSERLITSKTRKSGYEFLMTSHAAVGNKHEVDRIWELYKDVVGFYNSGYRCMISSLVKLDDIEGAEKIVEEWECGNKLFDIQTPNLLINAYCKKGLLEKARSYAEKFSEGGKEDCRTWGILATGYHMNGQMAEAVETLKTAASLACRPGWKFDRSTVSACFDYLREKGDVEAAHELLRLFREMGHLPTDLFDKIGSYIDGGEPPMERIDKVQDRGMDSTMKLIGSNPWRGNAISRVFGTLFNSTEALATASASVFASAPHPFVPLRRRILRSGNPRVSILPVLHQWLEEGRNVERSELQDFIKQLRKFRRYTQALQISEWMSDELNHDLHPGDIAIRLELISKVRGLEEAEKYFYSIPELLRVVQVCGALLSCYAEHNCLEKAEALFEKMKHSGIRGPLPYNTMLTLYSRMGKHGMVDILVKDMEKRGVDYNIHTLNIRLFSYAATSDINRMEKLLMKMEADPLVSVDWHGYVSAAEAFLKVGLLEKTSTLLWRAEQRINIKTRKIAYEYLMTSYAAIGNKDEVYRIWGLYKSIVGFYNNGYRCMLSSLMKMDDFDGAEKILEEWESGNQSFDIQIPNLLINAYCGKGLLEKAKSWANKLSDGGKEDCRTWSLLATGYCTNGQMAEAVESLKTAANMACQPGWKFHNLTLAACFEYLKEKGDVEVAHKILGLLRERGHLPTDLCDRVENYIDGGDLAVLE</sequence>
<dbReference type="Gene3D" id="1.25.40.10">
    <property type="entry name" value="Tetratricopeptide repeat domain"/>
    <property type="match status" value="4"/>
</dbReference>
<evidence type="ECO:0008006" key="6">
    <source>
        <dbReference type="Google" id="ProtNLM"/>
    </source>
</evidence>
<proteinExistence type="inferred from homology"/>
<dbReference type="EMBL" id="RDQH01000331">
    <property type="protein sequence ID" value="RXI00119.1"/>
    <property type="molecule type" value="Genomic_DNA"/>
</dbReference>
<accession>A0A498JW39</accession>
<dbReference type="PANTHER" id="PTHR45717:SF10">
    <property type="entry name" value="OS10G0501000 PROTEIN"/>
    <property type="match status" value="1"/>
</dbReference>
<reference evidence="4 5" key="1">
    <citation type="submission" date="2018-10" db="EMBL/GenBank/DDBJ databases">
        <title>A high-quality apple genome assembly.</title>
        <authorList>
            <person name="Hu J."/>
        </authorList>
    </citation>
    <scope>NUCLEOTIDE SEQUENCE [LARGE SCALE GENOMIC DNA]</scope>
    <source>
        <strain evidence="5">cv. HFTH1</strain>
        <tissue evidence="4">Young leaf</tissue>
    </source>
</reference>
<evidence type="ECO:0000256" key="1">
    <source>
        <dbReference type="ARBA" id="ARBA00007626"/>
    </source>
</evidence>
<keyword evidence="5" id="KW-1185">Reference proteome</keyword>
<evidence type="ECO:0000313" key="5">
    <source>
        <dbReference type="Proteomes" id="UP000290289"/>
    </source>
</evidence>
<protein>
    <recommendedName>
        <fullName evidence="6">Pentacotripeptide-repeat region of PRORP domain-containing protein</fullName>
    </recommendedName>
</protein>
<gene>
    <name evidence="4" type="ORF">DVH24_030609</name>
</gene>
<dbReference type="Pfam" id="PF01535">
    <property type="entry name" value="PPR"/>
    <property type="match status" value="7"/>
</dbReference>
<dbReference type="SUPFAM" id="SSF48452">
    <property type="entry name" value="TPR-like"/>
    <property type="match status" value="2"/>
</dbReference>
<evidence type="ECO:0000256" key="2">
    <source>
        <dbReference type="ARBA" id="ARBA00022737"/>
    </source>
</evidence>
<comment type="similarity">
    <text evidence="1">Belongs to the PPR family. P subfamily.</text>
</comment>
<dbReference type="GO" id="GO:0003729">
    <property type="term" value="F:mRNA binding"/>
    <property type="evidence" value="ECO:0007669"/>
    <property type="project" value="UniProtKB-ARBA"/>
</dbReference>
<dbReference type="NCBIfam" id="TIGR00756">
    <property type="entry name" value="PPR"/>
    <property type="match status" value="1"/>
</dbReference>
<feature type="repeat" description="PPR" evidence="3">
    <location>
        <begin position="122"/>
        <end position="156"/>
    </location>
</feature>
<feature type="repeat" description="PPR" evidence="3">
    <location>
        <begin position="405"/>
        <end position="439"/>
    </location>
</feature>
<evidence type="ECO:0000313" key="4">
    <source>
        <dbReference type="EMBL" id="RXI00119.1"/>
    </source>
</evidence>
<name>A0A498JW39_MALDO</name>
<feature type="repeat" description="PPR" evidence="3">
    <location>
        <begin position="649"/>
        <end position="683"/>
    </location>
</feature>
<keyword evidence="2" id="KW-0677">Repeat</keyword>
<dbReference type="Proteomes" id="UP000290289">
    <property type="component" value="Chromosome 5"/>
</dbReference>
<evidence type="ECO:0000256" key="3">
    <source>
        <dbReference type="PROSITE-ProRule" id="PRU00708"/>
    </source>
</evidence>
<dbReference type="PANTHER" id="PTHR45717">
    <property type="entry name" value="OS12G0527900 PROTEIN"/>
    <property type="match status" value="1"/>
</dbReference>
<dbReference type="PROSITE" id="PS51375">
    <property type="entry name" value="PPR"/>
    <property type="match status" value="3"/>
</dbReference>
<dbReference type="AlphaFoldDB" id="A0A498JW39"/>
<dbReference type="GO" id="GO:0005739">
    <property type="term" value="C:mitochondrion"/>
    <property type="evidence" value="ECO:0007669"/>
    <property type="project" value="TreeGrafter"/>
</dbReference>